<dbReference type="InterPro" id="IPR011130">
    <property type="entry name" value="SecA_preprotein_X-link_dom"/>
</dbReference>
<evidence type="ECO:0000256" key="4">
    <source>
        <dbReference type="SAM" id="Coils"/>
    </source>
</evidence>
<keyword evidence="4" id="KW-0175">Coiled coil</keyword>
<gene>
    <name evidence="7" type="ORF">CALMAC_LOCUS1307</name>
</gene>
<dbReference type="InterPro" id="IPR011115">
    <property type="entry name" value="SecA_DEAD"/>
</dbReference>
<dbReference type="InterPro" id="IPR001650">
    <property type="entry name" value="Helicase_C-like"/>
</dbReference>
<dbReference type="InterPro" id="IPR000185">
    <property type="entry name" value="SecA"/>
</dbReference>
<keyword evidence="1" id="KW-0963">Cytoplasm</keyword>
<dbReference type="PROSITE" id="PS51194">
    <property type="entry name" value="HELICASE_CTER"/>
    <property type="match status" value="1"/>
</dbReference>
<protein>
    <submittedName>
        <fullName evidence="7">Uncharacterized protein</fullName>
    </submittedName>
</protein>
<dbReference type="GO" id="GO:0006605">
    <property type="term" value="P:protein targeting"/>
    <property type="evidence" value="ECO:0007669"/>
    <property type="project" value="InterPro"/>
</dbReference>
<dbReference type="GO" id="GO:0016020">
    <property type="term" value="C:membrane"/>
    <property type="evidence" value="ECO:0007669"/>
    <property type="project" value="InterPro"/>
</dbReference>
<evidence type="ECO:0000256" key="3">
    <source>
        <dbReference type="ARBA" id="ARBA00023010"/>
    </source>
</evidence>
<dbReference type="GO" id="GO:0005524">
    <property type="term" value="F:ATP binding"/>
    <property type="evidence" value="ECO:0007669"/>
    <property type="project" value="InterPro"/>
</dbReference>
<dbReference type="InterPro" id="IPR036670">
    <property type="entry name" value="SecA_X-link_sf"/>
</dbReference>
<dbReference type="Gene3D" id="3.40.50.300">
    <property type="entry name" value="P-loop containing nucleotide triphosphate hydrolases"/>
    <property type="match status" value="2"/>
</dbReference>
<keyword evidence="3" id="KW-0811">Translocation</keyword>
<reference evidence="7 8" key="1">
    <citation type="submission" date="2019-01" db="EMBL/GenBank/DDBJ databases">
        <authorList>
            <person name="Sayadi A."/>
        </authorList>
    </citation>
    <scope>NUCLEOTIDE SEQUENCE [LARGE SCALE GENOMIC DNA]</scope>
</reference>
<dbReference type="Pfam" id="PF07517">
    <property type="entry name" value="SecA_DEAD"/>
    <property type="match status" value="1"/>
</dbReference>
<dbReference type="PRINTS" id="PR00906">
    <property type="entry name" value="SECA"/>
</dbReference>
<dbReference type="PANTHER" id="PTHR30612:SF0">
    <property type="entry name" value="CHLOROPLAST PROTEIN-TRANSPORTING ATPASE"/>
    <property type="match status" value="1"/>
</dbReference>
<feature type="coiled-coil region" evidence="4">
    <location>
        <begin position="258"/>
        <end position="292"/>
    </location>
</feature>
<dbReference type="InterPro" id="IPR027417">
    <property type="entry name" value="P-loop_NTPase"/>
</dbReference>
<name>A0A653BIH0_CALMS</name>
<dbReference type="PROSITE" id="PS51196">
    <property type="entry name" value="SECA_MOTOR_DEAD"/>
    <property type="match status" value="1"/>
</dbReference>
<keyword evidence="8" id="KW-1185">Reference proteome</keyword>
<sequence length="2224" mass="254184">MKRNKAKAINSSNARVITDINSSRGKVKDAANNLLGHGEMNLENIKELASIIATEKGYKKNQLVVCDIIELNQNLSQKDVLAYNPIFVILHDKTNFVTFCIVQLNDCIICLYKDFYDTQVLEGVKNILKQCFCTNIVYKVHPAKEFIENNKDIGTLALKTLETMMVNLKPDKSMDFIHNFASPSGSYFGWLKEKIENLKNELFVKFKDVYYNTVATDIDQLSRDIQFKKAVTKLIDSIPSVEEVDNVKNYQALLKQFVEIEINEKHINEEEMKELQAKLEQVRKIVFNKTRQINIETSQNEKGDTELDIVQKFPKQMGQFTNIFKPLLNAEIDDHLHKILKDISEKLELDYNKVISFFKVKEGTKPDVSIEVDIEDIMLNLPALETKESEDTTKPLKQLLSEIEMEQSDINVELLKKDYEKVKSFHHTWCVSGAKEVNQWAIYRKGRLAYSDVLEAIAIMDRANEIATGGHRLRDTQILSILVILQQKDKGLLSQIETGEGKTTIVSVLAALFALQGCKVDVITSNPILASDVVKDKHIFYRLLNLTASTNNLDENYKSGARQCYSADVVYGSINNFQFDYLKDSFLGLNTRGGRAFDKIILDEVDSMIIDNASHIAKLSNPMPGMDSLKYVYVNIWQALYKAEARVVQELKEELNTKVQDTSYESFLNELQNSLLQRIKGYIRSSNPTKVDIISSHLQEYAEKSLDKWIDCAINARYVYEKDVQYIIGDKNGEKVIQPVDYSNTGITLKNTIWQYGLHQFLQLKHNVHLTSESLTSCFISNLGYINKYGGNIFGVTGTLGSEAERALLSSIYNVGYLKIPTFKQKKFKENDGEVVDDEILYEKVAYDVITTISEGRSALIICETIKQAKAIQETLNKKQKDVTIRTFFNEDNAHITEKRIDIGEAIIATNIAGRGTDLKTSSKLDSNGGLQVFVTFLPCNKRVEDQAFGRTARQGNNGTAKLIIKKDDVAKLGIDTEDFEEIKRMRDMKERERIKHIKEVKVSEIVFQDELFKLFAVLYRQLKNKCEDEGDYQFVLDDLKEFWAFWLEKNDFQGSKIVGKCPEGEFEAFKTEAHDIITGKIKFNPYHSILQAEHFISKDELAKAEIALKSAIAISKNPEILYSAYMKLFDIAIEKGAMFMDKCKKAIGDIFPIPMPEPDREYKRNAKTYLEQAIKALKKELNYIEHILSDKEFINIINSDSDGSYWFSDEDMDTVGKSCLSPLVQDINTQFVNRLTEDQIDTFCKERQLKYSVPIFICYNVGGKTNENSGHHWIGMCILKTKEGVALFYKDSKGDLGNNFEIVRSEFQKHYKELNVIAHSGSEQTDDSSCGPMTLENLRIMANFVKEHGTELFVASFTKLDFSQQKDAERLRNELKSHNMKENILIKHIISRQLALNLNVSHAESLVEQIGQHKCGISLGCRIPDYFSNLKPENEHETKIKDMIENAELAELARVGGNITYSLRAVQDVCPEIVANARTQIIGGITLFASGCCFPPALPVTSALSGTMITEGICDVAFELINMNCEEKFNRAAYVKGKVISYGVTLLTMGIKAALQCPKILNAAKKACRWLSRALRRCPYLKKVCEHLATKFDKIHDWFERLETVAKYSQMSKAEKLQYFQDLERTKDVKKLNYLGGYLNELQALQNEYLLTGRLTESTHFGNCISSFQQVTHSASHGVAQRIIENVIMNKVVTPGLSSLMSRFKPEIEKQVEESVRKNIDKEKLRYSSLKEIQKVIKDMKESIDLSTIRDIFKDAILGITKHCNDWRVQLVSLAVDQYYCWEKLYNYVEGLCKSINSKLKSSGVAENENMEELINYLVKQLSDEVYALFLSSVAKTGRDVYSVGRSAYQNYKKQKQEEAKCFEIDEGFRKGGPASQEHARALSDAIKRPIHIYEENGNIVKLGEQYLGDPIKLKYFPPDENNTTGHYVPYDSGDSWPSDTDNDCLFRSVASQLGKDPEELKDMTRKHVERDPTRYIAHHLRDLSELDVFLEGGRRKCKPIHRDYYPSHLDRIQVIPSKKCEQIFRQMAERLDECKTQEERYSGKKEGEKLRQVRINKNVPQFTSQEDKEEVMMGIMVVNFTNGKRLKLMTVSGDDPFSTTSSVSFDNEFSKMTKESKPSTFRIHDKEYKFVNVGKPKGNVWDVYNKCQTKIAYNRSCSAQKLFYFLGEQMKNTDLEIKGKIQMSECYYVPHKDKYRHNLVIEESCPSCKLILPVATGKDQDN</sequence>
<feature type="domain" description="Helicase C-terminal" evidence="5">
    <location>
        <begin position="845"/>
        <end position="1009"/>
    </location>
</feature>
<dbReference type="GO" id="GO:0006886">
    <property type="term" value="P:intracellular protein transport"/>
    <property type="evidence" value="ECO:0007669"/>
    <property type="project" value="InterPro"/>
</dbReference>
<dbReference type="SMART" id="SM00957">
    <property type="entry name" value="SecA_DEAD"/>
    <property type="match status" value="1"/>
</dbReference>
<evidence type="ECO:0000313" key="7">
    <source>
        <dbReference type="EMBL" id="VEN35390.1"/>
    </source>
</evidence>
<dbReference type="OrthoDB" id="6705716at2759"/>
<evidence type="ECO:0000259" key="5">
    <source>
        <dbReference type="PROSITE" id="PS51194"/>
    </source>
</evidence>
<evidence type="ECO:0000256" key="1">
    <source>
        <dbReference type="ARBA" id="ARBA00022490"/>
    </source>
</evidence>
<proteinExistence type="predicted"/>
<dbReference type="InterPro" id="IPR014018">
    <property type="entry name" value="SecA_motor_DEAD"/>
</dbReference>
<dbReference type="Pfam" id="PF01043">
    <property type="entry name" value="SecA_PP_bind"/>
    <property type="match status" value="1"/>
</dbReference>
<dbReference type="Gene3D" id="3.90.1440.10">
    <property type="entry name" value="SecA, preprotein cross-linking domain"/>
    <property type="match status" value="1"/>
</dbReference>
<keyword evidence="2" id="KW-0653">Protein transport</keyword>
<dbReference type="SUPFAM" id="SSF81767">
    <property type="entry name" value="Pre-protein crosslinking domain of SecA"/>
    <property type="match status" value="1"/>
</dbReference>
<feature type="domain" description="SecA family profile" evidence="6">
    <location>
        <begin position="378"/>
        <end position="996"/>
    </location>
</feature>
<dbReference type="EMBL" id="CAACVG010001523">
    <property type="protein sequence ID" value="VEN35390.1"/>
    <property type="molecule type" value="Genomic_DNA"/>
</dbReference>
<evidence type="ECO:0000313" key="8">
    <source>
        <dbReference type="Proteomes" id="UP000410492"/>
    </source>
</evidence>
<evidence type="ECO:0000256" key="2">
    <source>
        <dbReference type="ARBA" id="ARBA00022927"/>
    </source>
</evidence>
<organism evidence="7 8">
    <name type="scientific">Callosobruchus maculatus</name>
    <name type="common">Southern cowpea weevil</name>
    <name type="synonym">Pulse bruchid</name>
    <dbReference type="NCBI Taxonomy" id="64391"/>
    <lineage>
        <taxon>Eukaryota</taxon>
        <taxon>Metazoa</taxon>
        <taxon>Ecdysozoa</taxon>
        <taxon>Arthropoda</taxon>
        <taxon>Hexapoda</taxon>
        <taxon>Insecta</taxon>
        <taxon>Pterygota</taxon>
        <taxon>Neoptera</taxon>
        <taxon>Endopterygota</taxon>
        <taxon>Coleoptera</taxon>
        <taxon>Polyphaga</taxon>
        <taxon>Cucujiformia</taxon>
        <taxon>Chrysomeloidea</taxon>
        <taxon>Chrysomelidae</taxon>
        <taxon>Bruchinae</taxon>
        <taxon>Bruchini</taxon>
        <taxon>Callosobruchus</taxon>
    </lineage>
</organism>
<accession>A0A653BIH0</accession>
<evidence type="ECO:0000259" key="6">
    <source>
        <dbReference type="PROSITE" id="PS51196"/>
    </source>
</evidence>
<dbReference type="SUPFAM" id="SSF52540">
    <property type="entry name" value="P-loop containing nucleoside triphosphate hydrolases"/>
    <property type="match status" value="2"/>
</dbReference>
<dbReference type="PANTHER" id="PTHR30612">
    <property type="entry name" value="SECA INNER MEMBRANE COMPONENT OF SEC PROTEIN SECRETION SYSTEM"/>
    <property type="match status" value="1"/>
</dbReference>
<dbReference type="Proteomes" id="UP000410492">
    <property type="component" value="Unassembled WGS sequence"/>
</dbReference>
<dbReference type="GO" id="GO:0017038">
    <property type="term" value="P:protein import"/>
    <property type="evidence" value="ECO:0007669"/>
    <property type="project" value="InterPro"/>
</dbReference>
<keyword evidence="2" id="KW-0813">Transport</keyword>